<feature type="compositionally biased region" description="Polar residues" evidence="1">
    <location>
        <begin position="87"/>
        <end position="99"/>
    </location>
</feature>
<feature type="compositionally biased region" description="Gly residues" evidence="1">
    <location>
        <begin position="170"/>
        <end position="187"/>
    </location>
</feature>
<dbReference type="RefSeq" id="XP_005819629.1">
    <property type="nucleotide sequence ID" value="XM_005819572.1"/>
</dbReference>
<name>L1I9R9_GUITC</name>
<protein>
    <submittedName>
        <fullName evidence="2 3">Uncharacterized protein</fullName>
    </submittedName>
</protein>
<dbReference type="PaxDb" id="55529-EKX32649"/>
<evidence type="ECO:0000313" key="3">
    <source>
        <dbReference type="EnsemblProtists" id="EKX32649"/>
    </source>
</evidence>
<feature type="compositionally biased region" description="Gly residues" evidence="1">
    <location>
        <begin position="14"/>
        <end position="30"/>
    </location>
</feature>
<dbReference type="HOGENOM" id="CLU_649651_0_0_1"/>
<sequence length="423" mass="45014">MAIVWARKSLRAVGSGGSGGQELSGTGKGGDLAVAEGAGRGGVQEVGRGRGGGEGGEGEDVEDRQAYAEHAASNGARKVGKQRDQPEGSQGSMQASSPTHAAGQGSRSVRKLGRRDSREQASTDKPPATVRPMAIVWARKSLRAVGSGGSGGQELSGTGKGGDLAVAEGAGRGGVQEVGRGRGGGEGGEGEDVEDRQALASSLGVPRLHRMTLECHHCRFSSLFLDHMHELQAELQALRADLDGWTKDLRRRKQMELVIASLYEHVDREASDPTSSYSSAAQCRQLEVSAGQGGRNPPEERSSSIESFSLRRRLMKFLGSLHMHQVMEQRIQVEFDKLLQLNQQLDASLACRVEDSKTAARTVNSSSAEAEQGDLAVLNRQEEEEEEEDAEVEGEVKLGSPGSNPMAQVHVADLLLGEVVWMF</sequence>
<dbReference type="GeneID" id="17289375"/>
<feature type="region of interest" description="Disordered" evidence="1">
    <location>
        <begin position="360"/>
        <end position="404"/>
    </location>
</feature>
<dbReference type="KEGG" id="gtt:GUITHDRAFT_121170"/>
<feature type="region of interest" description="Disordered" evidence="1">
    <location>
        <begin position="145"/>
        <end position="196"/>
    </location>
</feature>
<organism evidence="2">
    <name type="scientific">Guillardia theta (strain CCMP2712)</name>
    <name type="common">Cryptophyte</name>
    <dbReference type="NCBI Taxonomy" id="905079"/>
    <lineage>
        <taxon>Eukaryota</taxon>
        <taxon>Cryptophyceae</taxon>
        <taxon>Pyrenomonadales</taxon>
        <taxon>Geminigeraceae</taxon>
        <taxon>Guillardia</taxon>
    </lineage>
</organism>
<accession>L1I9R9</accession>
<proteinExistence type="predicted"/>
<feature type="compositionally biased region" description="Polar residues" evidence="1">
    <location>
        <begin position="360"/>
        <end position="369"/>
    </location>
</feature>
<feature type="compositionally biased region" description="Acidic residues" evidence="1">
    <location>
        <begin position="382"/>
        <end position="393"/>
    </location>
</feature>
<reference evidence="4" key="2">
    <citation type="submission" date="2012-11" db="EMBL/GenBank/DDBJ databases">
        <authorList>
            <person name="Kuo A."/>
            <person name="Curtis B.A."/>
            <person name="Tanifuji G."/>
            <person name="Burki F."/>
            <person name="Gruber A."/>
            <person name="Irimia M."/>
            <person name="Maruyama S."/>
            <person name="Arias M.C."/>
            <person name="Ball S.G."/>
            <person name="Gile G.H."/>
            <person name="Hirakawa Y."/>
            <person name="Hopkins J.F."/>
            <person name="Rensing S.A."/>
            <person name="Schmutz J."/>
            <person name="Symeonidi A."/>
            <person name="Elias M."/>
            <person name="Eveleigh R.J."/>
            <person name="Herman E.K."/>
            <person name="Klute M.J."/>
            <person name="Nakayama T."/>
            <person name="Obornik M."/>
            <person name="Reyes-Prieto A."/>
            <person name="Armbrust E.V."/>
            <person name="Aves S.J."/>
            <person name="Beiko R.G."/>
            <person name="Coutinho P."/>
            <person name="Dacks J.B."/>
            <person name="Durnford D.G."/>
            <person name="Fast N.M."/>
            <person name="Green B.R."/>
            <person name="Grisdale C."/>
            <person name="Hempe F."/>
            <person name="Henrissat B."/>
            <person name="Hoppner M.P."/>
            <person name="Ishida K.-I."/>
            <person name="Kim E."/>
            <person name="Koreny L."/>
            <person name="Kroth P.G."/>
            <person name="Liu Y."/>
            <person name="Malik S.-B."/>
            <person name="Maier U.G."/>
            <person name="McRose D."/>
            <person name="Mock T."/>
            <person name="Neilson J.A."/>
            <person name="Onodera N.T."/>
            <person name="Poole A.M."/>
            <person name="Pritham E.J."/>
            <person name="Richards T.A."/>
            <person name="Rocap G."/>
            <person name="Roy S.W."/>
            <person name="Sarai C."/>
            <person name="Schaack S."/>
            <person name="Shirato S."/>
            <person name="Slamovits C.H."/>
            <person name="Spencer D.F."/>
            <person name="Suzuki S."/>
            <person name="Worden A.Z."/>
            <person name="Zauner S."/>
            <person name="Barry K."/>
            <person name="Bell C."/>
            <person name="Bharti A.K."/>
            <person name="Crow J.A."/>
            <person name="Grimwood J."/>
            <person name="Kramer R."/>
            <person name="Lindquist E."/>
            <person name="Lucas S."/>
            <person name="Salamov A."/>
            <person name="McFadden G.I."/>
            <person name="Lane C.E."/>
            <person name="Keeling P.J."/>
            <person name="Gray M.W."/>
            <person name="Grigoriev I.V."/>
            <person name="Archibald J.M."/>
        </authorList>
    </citation>
    <scope>NUCLEOTIDE SEQUENCE</scope>
    <source>
        <strain evidence="4">CCMP2712</strain>
    </source>
</reference>
<evidence type="ECO:0000256" key="1">
    <source>
        <dbReference type="SAM" id="MobiDB-lite"/>
    </source>
</evidence>
<dbReference type="Proteomes" id="UP000011087">
    <property type="component" value="Unassembled WGS sequence"/>
</dbReference>
<reference evidence="2 4" key="1">
    <citation type="journal article" date="2012" name="Nature">
        <title>Algal genomes reveal evolutionary mosaicism and the fate of nucleomorphs.</title>
        <authorList>
            <consortium name="DOE Joint Genome Institute"/>
            <person name="Curtis B.A."/>
            <person name="Tanifuji G."/>
            <person name="Burki F."/>
            <person name="Gruber A."/>
            <person name="Irimia M."/>
            <person name="Maruyama S."/>
            <person name="Arias M.C."/>
            <person name="Ball S.G."/>
            <person name="Gile G.H."/>
            <person name="Hirakawa Y."/>
            <person name="Hopkins J.F."/>
            <person name="Kuo A."/>
            <person name="Rensing S.A."/>
            <person name="Schmutz J."/>
            <person name="Symeonidi A."/>
            <person name="Elias M."/>
            <person name="Eveleigh R.J."/>
            <person name="Herman E.K."/>
            <person name="Klute M.J."/>
            <person name="Nakayama T."/>
            <person name="Obornik M."/>
            <person name="Reyes-Prieto A."/>
            <person name="Armbrust E.V."/>
            <person name="Aves S.J."/>
            <person name="Beiko R.G."/>
            <person name="Coutinho P."/>
            <person name="Dacks J.B."/>
            <person name="Durnford D.G."/>
            <person name="Fast N.M."/>
            <person name="Green B.R."/>
            <person name="Grisdale C.J."/>
            <person name="Hempel F."/>
            <person name="Henrissat B."/>
            <person name="Hoppner M.P."/>
            <person name="Ishida K."/>
            <person name="Kim E."/>
            <person name="Koreny L."/>
            <person name="Kroth P.G."/>
            <person name="Liu Y."/>
            <person name="Malik S.B."/>
            <person name="Maier U.G."/>
            <person name="McRose D."/>
            <person name="Mock T."/>
            <person name="Neilson J.A."/>
            <person name="Onodera N.T."/>
            <person name="Poole A.M."/>
            <person name="Pritham E.J."/>
            <person name="Richards T.A."/>
            <person name="Rocap G."/>
            <person name="Roy S.W."/>
            <person name="Sarai C."/>
            <person name="Schaack S."/>
            <person name="Shirato S."/>
            <person name="Slamovits C.H."/>
            <person name="Spencer D.F."/>
            <person name="Suzuki S."/>
            <person name="Worden A.Z."/>
            <person name="Zauner S."/>
            <person name="Barry K."/>
            <person name="Bell C."/>
            <person name="Bharti A.K."/>
            <person name="Crow J.A."/>
            <person name="Grimwood J."/>
            <person name="Kramer R."/>
            <person name="Lindquist E."/>
            <person name="Lucas S."/>
            <person name="Salamov A."/>
            <person name="McFadden G.I."/>
            <person name="Lane C.E."/>
            <person name="Keeling P.J."/>
            <person name="Gray M.W."/>
            <person name="Grigoriev I.V."/>
            <person name="Archibald J.M."/>
        </authorList>
    </citation>
    <scope>NUCLEOTIDE SEQUENCE</scope>
    <source>
        <strain evidence="2 4">CCMP2712</strain>
    </source>
</reference>
<dbReference type="EMBL" id="JH993178">
    <property type="protein sequence ID" value="EKX32649.1"/>
    <property type="molecule type" value="Genomic_DNA"/>
</dbReference>
<feature type="compositionally biased region" description="Gly residues" evidence="1">
    <location>
        <begin position="146"/>
        <end position="162"/>
    </location>
</feature>
<feature type="compositionally biased region" description="Gly residues" evidence="1">
    <location>
        <begin position="38"/>
        <end position="55"/>
    </location>
</feature>
<evidence type="ECO:0000313" key="2">
    <source>
        <dbReference type="EMBL" id="EKX32649.1"/>
    </source>
</evidence>
<feature type="region of interest" description="Disordered" evidence="1">
    <location>
        <begin position="9"/>
        <end position="132"/>
    </location>
</feature>
<evidence type="ECO:0000313" key="4">
    <source>
        <dbReference type="Proteomes" id="UP000011087"/>
    </source>
</evidence>
<keyword evidence="4" id="KW-1185">Reference proteome</keyword>
<reference evidence="3" key="3">
    <citation type="submission" date="2015-06" db="UniProtKB">
        <authorList>
            <consortium name="EnsemblProtists"/>
        </authorList>
    </citation>
    <scope>IDENTIFICATION</scope>
</reference>
<dbReference type="EnsemblProtists" id="EKX32649">
    <property type="protein sequence ID" value="EKX32649"/>
    <property type="gene ID" value="GUITHDRAFT_121170"/>
</dbReference>
<gene>
    <name evidence="2" type="ORF">GUITHDRAFT_121170</name>
</gene>
<dbReference type="AlphaFoldDB" id="L1I9R9"/>